<feature type="domain" description="3-dehydroquinate synthase C-terminal" evidence="19">
    <location>
        <begin position="171"/>
        <end position="307"/>
    </location>
</feature>
<dbReference type="SUPFAM" id="SSF56796">
    <property type="entry name" value="Dehydroquinate synthase-like"/>
    <property type="match status" value="1"/>
</dbReference>
<keyword evidence="16 17" id="KW-0170">Cobalt</keyword>
<keyword evidence="9 17" id="KW-0028">Amino-acid biosynthesis</keyword>
<evidence type="ECO:0000256" key="16">
    <source>
        <dbReference type="ARBA" id="ARBA00023285"/>
    </source>
</evidence>
<dbReference type="HAMAP" id="MF_00110">
    <property type="entry name" value="DHQ_synthase"/>
    <property type="match status" value="1"/>
</dbReference>
<gene>
    <name evidence="17 20" type="primary">aroB</name>
    <name evidence="20" type="ORF">Dcar01_01342</name>
</gene>
<comment type="cofactor">
    <cofactor evidence="17">
        <name>Co(2+)</name>
        <dbReference type="ChEBI" id="CHEBI:48828"/>
    </cofactor>
    <cofactor evidence="17">
        <name>Zn(2+)</name>
        <dbReference type="ChEBI" id="CHEBI:29105"/>
    </cofactor>
    <text evidence="17">Binds 1 divalent metal cation per subunit. Can use either Co(2+) or Zn(2+).</text>
</comment>
<evidence type="ECO:0000256" key="4">
    <source>
        <dbReference type="ARBA" id="ARBA00004661"/>
    </source>
</evidence>
<evidence type="ECO:0000256" key="7">
    <source>
        <dbReference type="ARBA" id="ARBA00017684"/>
    </source>
</evidence>
<dbReference type="PANTHER" id="PTHR43622:SF7">
    <property type="entry name" value="3-DEHYDROQUINATE SYNTHASE, CHLOROPLASTIC"/>
    <property type="match status" value="1"/>
</dbReference>
<evidence type="ECO:0000256" key="2">
    <source>
        <dbReference type="ARBA" id="ARBA00001911"/>
    </source>
</evidence>
<feature type="binding site" evidence="17">
    <location>
        <position position="132"/>
    </location>
    <ligand>
        <name>NAD(+)</name>
        <dbReference type="ChEBI" id="CHEBI:57540"/>
    </ligand>
</feature>
<evidence type="ECO:0000256" key="17">
    <source>
        <dbReference type="HAMAP-Rule" id="MF_00110"/>
    </source>
</evidence>
<comment type="similarity">
    <text evidence="5 17">Belongs to the sugar phosphate cyclases superfamily. Dehydroquinate synthase family.</text>
</comment>
<evidence type="ECO:0000256" key="14">
    <source>
        <dbReference type="ARBA" id="ARBA00023141"/>
    </source>
</evidence>
<dbReference type="InterPro" id="IPR016037">
    <property type="entry name" value="DHQ_synth_AroB"/>
</dbReference>
<evidence type="ECO:0000256" key="15">
    <source>
        <dbReference type="ARBA" id="ARBA00023239"/>
    </source>
</evidence>
<dbReference type="EC" id="4.2.3.4" evidence="6 17"/>
<dbReference type="InterPro" id="IPR050071">
    <property type="entry name" value="Dehydroquinate_synthase"/>
</dbReference>
<feature type="binding site" evidence="17">
    <location>
        <position position="234"/>
    </location>
    <ligand>
        <name>Zn(2+)</name>
        <dbReference type="ChEBI" id="CHEBI:29105"/>
    </ligand>
</feature>
<evidence type="ECO:0000256" key="11">
    <source>
        <dbReference type="ARBA" id="ARBA00022741"/>
    </source>
</evidence>
<evidence type="ECO:0000256" key="8">
    <source>
        <dbReference type="ARBA" id="ARBA00022490"/>
    </source>
</evidence>
<evidence type="ECO:0000256" key="5">
    <source>
        <dbReference type="ARBA" id="ARBA00005412"/>
    </source>
</evidence>
<keyword evidence="11 17" id="KW-0547">Nucleotide-binding</keyword>
<dbReference type="InterPro" id="IPR056179">
    <property type="entry name" value="DHQS_C"/>
</dbReference>
<evidence type="ECO:0000256" key="6">
    <source>
        <dbReference type="ARBA" id="ARBA00013031"/>
    </source>
</evidence>
<comment type="catalytic activity">
    <reaction evidence="1 17">
        <text>7-phospho-2-dehydro-3-deoxy-D-arabino-heptonate = 3-dehydroquinate + phosphate</text>
        <dbReference type="Rhea" id="RHEA:21968"/>
        <dbReference type="ChEBI" id="CHEBI:32364"/>
        <dbReference type="ChEBI" id="CHEBI:43474"/>
        <dbReference type="ChEBI" id="CHEBI:58394"/>
        <dbReference type="EC" id="4.2.3.4"/>
    </reaction>
</comment>
<comment type="pathway">
    <text evidence="4 17">Metabolic intermediate biosynthesis; chorismate biosynthesis; chorismate from D-erythrose 4-phosphate and phosphoenolpyruvate: step 2/7.</text>
</comment>
<evidence type="ECO:0000256" key="1">
    <source>
        <dbReference type="ARBA" id="ARBA00001393"/>
    </source>
</evidence>
<dbReference type="PANTHER" id="PTHR43622">
    <property type="entry name" value="3-DEHYDROQUINATE SYNTHASE"/>
    <property type="match status" value="1"/>
</dbReference>
<evidence type="ECO:0000313" key="21">
    <source>
        <dbReference type="Proteomes" id="UP001401887"/>
    </source>
</evidence>
<dbReference type="Gene3D" id="3.40.50.1970">
    <property type="match status" value="1"/>
</dbReference>
<dbReference type="Proteomes" id="UP001401887">
    <property type="component" value="Unassembled WGS sequence"/>
</dbReference>
<dbReference type="Gene3D" id="1.20.1090.10">
    <property type="entry name" value="Dehydroquinate synthase-like - alpha domain"/>
    <property type="match status" value="1"/>
</dbReference>
<evidence type="ECO:0000256" key="10">
    <source>
        <dbReference type="ARBA" id="ARBA00022723"/>
    </source>
</evidence>
<evidence type="ECO:0000256" key="3">
    <source>
        <dbReference type="ARBA" id="ARBA00004496"/>
    </source>
</evidence>
<keyword evidence="10 17" id="KW-0479">Metal-binding</keyword>
<dbReference type="InterPro" id="IPR030960">
    <property type="entry name" value="DHQS/DOIS_N"/>
</dbReference>
<feature type="binding site" evidence="17">
    <location>
        <position position="141"/>
    </location>
    <ligand>
        <name>NAD(+)</name>
        <dbReference type="ChEBI" id="CHEBI:57540"/>
    </ligand>
</feature>
<keyword evidence="15 17" id="KW-0456">Lyase</keyword>
<keyword evidence="14 17" id="KW-0057">Aromatic amino acid biosynthesis</keyword>
<accession>A0ABP9W5H6</accession>
<dbReference type="Pfam" id="PF24621">
    <property type="entry name" value="DHQS_C"/>
    <property type="match status" value="1"/>
</dbReference>
<evidence type="ECO:0000256" key="9">
    <source>
        <dbReference type="ARBA" id="ARBA00022605"/>
    </source>
</evidence>
<feature type="binding site" evidence="17">
    <location>
        <begin position="159"/>
        <end position="162"/>
    </location>
    <ligand>
        <name>NAD(+)</name>
        <dbReference type="ChEBI" id="CHEBI:57540"/>
    </ligand>
</feature>
<dbReference type="InterPro" id="IPR030963">
    <property type="entry name" value="DHQ_synth_fam"/>
</dbReference>
<feature type="binding site" evidence="17">
    <location>
        <begin position="119"/>
        <end position="120"/>
    </location>
    <ligand>
        <name>NAD(+)</name>
        <dbReference type="ChEBI" id="CHEBI:57540"/>
    </ligand>
</feature>
<dbReference type="CDD" id="cd08195">
    <property type="entry name" value="DHQS"/>
    <property type="match status" value="1"/>
</dbReference>
<keyword evidence="8 17" id="KW-0963">Cytoplasm</keyword>
<organism evidence="20 21">
    <name type="scientific">Deinococcus carri</name>
    <dbReference type="NCBI Taxonomy" id="1211323"/>
    <lineage>
        <taxon>Bacteria</taxon>
        <taxon>Thermotogati</taxon>
        <taxon>Deinococcota</taxon>
        <taxon>Deinococci</taxon>
        <taxon>Deinococcales</taxon>
        <taxon>Deinococcaceae</taxon>
        <taxon>Deinococcus</taxon>
    </lineage>
</organism>
<comment type="cofactor">
    <cofactor evidence="2 17">
        <name>NAD(+)</name>
        <dbReference type="ChEBI" id="CHEBI:57540"/>
    </cofactor>
</comment>
<sequence>MRRIEVGGPQPYAVEVGPGLLARVRVPERQIALLHPADLPAAYVRAVQAALSPALTVEVPARDDCKTLEVFSGVLSGLAQANLPRDAAVVGLGGGAVTDLAGYVAASYLRGVAFYTLPTTLLSMVDAAVGGKTGVNLPEGKNLVGAFWPPKAVWCDTDTLATLPPAVFAEGAAEAYKHGLIADPTLLSRVLSPDFRPGGPGLEDTLADAIAVKAAVVTRDLTEQGERAFLNFGHTLAHALEAVTDHAVTHGEAVGYGMHYAALLGRALGGADLTGHTRAFLRWQRPRPLPPLTFDEVWPYMARDKKADSEGVRFVLLHSLAQPYLARVPSAVLRREFGRWQEEAMSYEL</sequence>
<keyword evidence="21" id="KW-1185">Reference proteome</keyword>
<evidence type="ECO:0000259" key="18">
    <source>
        <dbReference type="Pfam" id="PF01761"/>
    </source>
</evidence>
<keyword evidence="12 17" id="KW-0862">Zinc</keyword>
<name>A0ABP9W5H6_9DEIO</name>
<proteinExistence type="inferred from homology"/>
<dbReference type="NCBIfam" id="TIGR01357">
    <property type="entry name" value="aroB"/>
    <property type="match status" value="1"/>
</dbReference>
<evidence type="ECO:0000259" key="19">
    <source>
        <dbReference type="Pfam" id="PF24621"/>
    </source>
</evidence>
<feature type="binding site" evidence="17">
    <location>
        <begin position="95"/>
        <end position="99"/>
    </location>
    <ligand>
        <name>NAD(+)</name>
        <dbReference type="ChEBI" id="CHEBI:57540"/>
    </ligand>
</feature>
<evidence type="ECO:0000256" key="13">
    <source>
        <dbReference type="ARBA" id="ARBA00023027"/>
    </source>
</evidence>
<evidence type="ECO:0000313" key="20">
    <source>
        <dbReference type="EMBL" id="GAA5512625.1"/>
    </source>
</evidence>
<comment type="subcellular location">
    <subcellularLocation>
        <location evidence="3 17">Cytoplasm</location>
    </subcellularLocation>
</comment>
<protein>
    <recommendedName>
        <fullName evidence="7 17">3-dehydroquinate synthase</fullName>
        <shortName evidence="17">DHQS</shortName>
        <ecNumber evidence="6 17">4.2.3.4</ecNumber>
    </recommendedName>
</protein>
<keyword evidence="13 17" id="KW-0520">NAD</keyword>
<dbReference type="Pfam" id="PF01761">
    <property type="entry name" value="DHQ_synthase"/>
    <property type="match status" value="1"/>
</dbReference>
<feature type="binding site" evidence="17">
    <location>
        <position position="250"/>
    </location>
    <ligand>
        <name>Zn(2+)</name>
        <dbReference type="ChEBI" id="CHEBI:29105"/>
    </ligand>
</feature>
<evidence type="ECO:0000256" key="12">
    <source>
        <dbReference type="ARBA" id="ARBA00022833"/>
    </source>
</evidence>
<comment type="caution">
    <text evidence="17">Lacks conserved residue(s) required for the propagation of feature annotation.</text>
</comment>
<dbReference type="RefSeq" id="WP_345463199.1">
    <property type="nucleotide sequence ID" value="NZ_BAABRP010000003.1"/>
</dbReference>
<dbReference type="EMBL" id="BAABRP010000003">
    <property type="protein sequence ID" value="GAA5512625.1"/>
    <property type="molecule type" value="Genomic_DNA"/>
</dbReference>
<feature type="binding site" evidence="17">
    <location>
        <position position="174"/>
    </location>
    <ligand>
        <name>Zn(2+)</name>
        <dbReference type="ChEBI" id="CHEBI:29105"/>
    </ligand>
</feature>
<feature type="domain" description="3-dehydroquinate synthase N-terminal" evidence="18">
    <location>
        <begin position="57"/>
        <end position="168"/>
    </location>
</feature>
<comment type="function">
    <text evidence="17">Catalyzes the conversion of 3-deoxy-D-arabino-heptulosonate 7-phosphate (DAHP) to dehydroquinate (DHQ).</text>
</comment>
<reference evidence="20 21" key="1">
    <citation type="submission" date="2024-02" db="EMBL/GenBank/DDBJ databases">
        <title>Deinococcus carri NBRC 110142.</title>
        <authorList>
            <person name="Ichikawa N."/>
            <person name="Katano-Makiyama Y."/>
            <person name="Hidaka K."/>
        </authorList>
    </citation>
    <scope>NUCLEOTIDE SEQUENCE [LARGE SCALE GENOMIC DNA]</scope>
    <source>
        <strain evidence="20 21">NBRC 110142</strain>
    </source>
</reference>
<comment type="caution">
    <text evidence="20">The sequence shown here is derived from an EMBL/GenBank/DDBJ whole genome shotgun (WGS) entry which is preliminary data.</text>
</comment>
<dbReference type="PIRSF" id="PIRSF001455">
    <property type="entry name" value="DHQ_synth"/>
    <property type="match status" value="1"/>
</dbReference>